<evidence type="ECO:0000313" key="3">
    <source>
        <dbReference type="Proteomes" id="UP000326061"/>
    </source>
</evidence>
<proteinExistence type="predicted"/>
<accession>A0AAJ4DNL9</accession>
<dbReference type="EMBL" id="CP041166">
    <property type="protein sequence ID" value="QFR44155.1"/>
    <property type="molecule type" value="Genomic_DNA"/>
</dbReference>
<gene>
    <name evidence="2" type="ORF">FJR47_09585</name>
</gene>
<evidence type="ECO:0000313" key="2">
    <source>
        <dbReference type="EMBL" id="QFR44155.1"/>
    </source>
</evidence>
<dbReference type="RefSeq" id="WP_152300215.1">
    <property type="nucleotide sequence ID" value="NZ_CP041166.1"/>
</dbReference>
<organism evidence="2 3">
    <name type="scientific">Sulfurimonas xiamenensis</name>
    <dbReference type="NCBI Taxonomy" id="2590021"/>
    <lineage>
        <taxon>Bacteria</taxon>
        <taxon>Pseudomonadati</taxon>
        <taxon>Campylobacterota</taxon>
        <taxon>Epsilonproteobacteria</taxon>
        <taxon>Campylobacterales</taxon>
        <taxon>Sulfurimonadaceae</taxon>
        <taxon>Sulfurimonas</taxon>
    </lineage>
</organism>
<dbReference type="Proteomes" id="UP000326061">
    <property type="component" value="Chromosome"/>
</dbReference>
<evidence type="ECO:0000256" key="1">
    <source>
        <dbReference type="SAM" id="SignalP"/>
    </source>
</evidence>
<dbReference type="KEGG" id="suln:FJR47_09585"/>
<reference evidence="3" key="1">
    <citation type="submission" date="2019-06" db="EMBL/GenBank/DDBJ databases">
        <title>Sulfurimonas gotlandica sp. nov., a chemoautotrophic and psychrotolerant epsilonproteobacterium isolated from a pelagic redoxcline, and an emended description of the genus Sulfurimonas.</title>
        <authorList>
            <person name="Wang S."/>
            <person name="Jiang L."/>
            <person name="Shao Z."/>
        </authorList>
    </citation>
    <scope>NUCLEOTIDE SEQUENCE [LARGE SCALE GENOMIC DNA]</scope>
    <source>
        <strain evidence="3">1-1N</strain>
    </source>
</reference>
<sequence length="107" mass="11580">MNKIVKIALSTALILSVGAVTASADADKGQKLYAKKLKEACGMSGAAMAGKHTQTEWEDLHKSGKLADEIKKLCPSVDDSDIKDKYLEHYFDFFHKFGSDSGNVPAC</sequence>
<feature type="signal peptide" evidence="1">
    <location>
        <begin position="1"/>
        <end position="22"/>
    </location>
</feature>
<protein>
    <submittedName>
        <fullName evidence="2">Cytochrome C</fullName>
    </submittedName>
</protein>
<feature type="chain" id="PRO_5042459519" evidence="1">
    <location>
        <begin position="23"/>
        <end position="107"/>
    </location>
</feature>
<keyword evidence="3" id="KW-1185">Reference proteome</keyword>
<dbReference type="AlphaFoldDB" id="A0AAJ4DNL9"/>
<name>A0AAJ4DNL9_9BACT</name>
<keyword evidence="1" id="KW-0732">Signal</keyword>